<keyword evidence="3 6" id="KW-0812">Transmembrane</keyword>
<dbReference type="SUPFAM" id="SSF82866">
    <property type="entry name" value="Multidrug efflux transporter AcrB transmembrane domain"/>
    <property type="match status" value="2"/>
</dbReference>
<dbReference type="Pfam" id="PF03176">
    <property type="entry name" value="MMPL"/>
    <property type="match status" value="2"/>
</dbReference>
<evidence type="ECO:0000313" key="8">
    <source>
        <dbReference type="EMBL" id="OWU70006.1"/>
    </source>
</evidence>
<evidence type="ECO:0000256" key="5">
    <source>
        <dbReference type="ARBA" id="ARBA00023136"/>
    </source>
</evidence>
<proteinExistence type="predicted"/>
<dbReference type="PROSITE" id="PS50156">
    <property type="entry name" value="SSD"/>
    <property type="match status" value="2"/>
</dbReference>
<dbReference type="Gene3D" id="1.20.1640.10">
    <property type="entry name" value="Multidrug efflux transporter AcrB transmembrane domain"/>
    <property type="match status" value="2"/>
</dbReference>
<accession>A0A225NDL1</accession>
<comment type="caution">
    <text evidence="8">The sequence shown here is derived from an EMBL/GenBank/DDBJ whole genome shotgun (WGS) entry which is preliminary data.</text>
</comment>
<evidence type="ECO:0000313" key="9">
    <source>
        <dbReference type="Proteomes" id="UP000215377"/>
    </source>
</evidence>
<dbReference type="AlphaFoldDB" id="A0A225NDL1"/>
<reference evidence="8 9" key="1">
    <citation type="submission" date="2013-04" db="EMBL/GenBank/DDBJ databases">
        <title>Oceanicola sp. 22II1-22F33 Genome Sequencing.</title>
        <authorList>
            <person name="Lai Q."/>
            <person name="Li G."/>
            <person name="Shao Z."/>
        </authorList>
    </citation>
    <scope>NUCLEOTIDE SEQUENCE [LARGE SCALE GENOMIC DNA]</scope>
    <source>
        <strain evidence="8 9">22II1-22F33</strain>
    </source>
</reference>
<feature type="transmembrane region" description="Helical" evidence="6">
    <location>
        <begin position="743"/>
        <end position="767"/>
    </location>
</feature>
<protein>
    <recommendedName>
        <fullName evidence="7">SSD domain-containing protein</fullName>
    </recommendedName>
</protein>
<organism evidence="8 9">
    <name type="scientific">Marinibacterium profundimaris</name>
    <dbReference type="NCBI Taxonomy" id="1679460"/>
    <lineage>
        <taxon>Bacteria</taxon>
        <taxon>Pseudomonadati</taxon>
        <taxon>Pseudomonadota</taxon>
        <taxon>Alphaproteobacteria</taxon>
        <taxon>Rhodobacterales</taxon>
        <taxon>Paracoccaceae</taxon>
        <taxon>Marinibacterium</taxon>
    </lineage>
</organism>
<feature type="transmembrane region" description="Helical" evidence="6">
    <location>
        <begin position="25"/>
        <end position="44"/>
    </location>
</feature>
<feature type="domain" description="SSD" evidence="7">
    <location>
        <begin position="640"/>
        <end position="766"/>
    </location>
</feature>
<evidence type="ECO:0000259" key="7">
    <source>
        <dbReference type="PROSITE" id="PS50156"/>
    </source>
</evidence>
<feature type="transmembrane region" description="Helical" evidence="6">
    <location>
        <begin position="245"/>
        <end position="270"/>
    </location>
</feature>
<dbReference type="GO" id="GO:0005886">
    <property type="term" value="C:plasma membrane"/>
    <property type="evidence" value="ECO:0007669"/>
    <property type="project" value="UniProtKB-SubCell"/>
</dbReference>
<name>A0A225NDL1_9RHOB</name>
<evidence type="ECO:0000256" key="6">
    <source>
        <dbReference type="SAM" id="Phobius"/>
    </source>
</evidence>
<feature type="transmembrane region" description="Helical" evidence="6">
    <location>
        <begin position="406"/>
        <end position="429"/>
    </location>
</feature>
<feature type="transmembrane region" description="Helical" evidence="6">
    <location>
        <begin position="363"/>
        <end position="385"/>
    </location>
</feature>
<feature type="transmembrane region" description="Helical" evidence="6">
    <location>
        <begin position="667"/>
        <end position="688"/>
    </location>
</feature>
<evidence type="ECO:0000256" key="2">
    <source>
        <dbReference type="ARBA" id="ARBA00022475"/>
    </source>
</evidence>
<evidence type="ECO:0000256" key="1">
    <source>
        <dbReference type="ARBA" id="ARBA00004651"/>
    </source>
</evidence>
<keyword evidence="2" id="KW-1003">Cell membrane</keyword>
<sequence length="772" mass="84313">MADQTFHAEGDVSFGTRIAHALVRWHWLFFGLAIALIIIGAMGISRVERSTNTRAFFGPDNPEYQLILQIEDMFVSTDNMILAISGPEGSDFDPETLSAVREATEEAWYIPHVLRVDSMATFNSSWAEGDEIIVEPMLPEVGEITPEIAAEARERTFETEELVDRVVSSDGRTFGVGISMVPPDRSPETFQEIMDAVTELADRIEADYPGHEVFMTGSIMASLAFSEAGDRDLDDTLPLAAASTVLLLILGLGTFSGVVGSIIVLFGGAAMTLGVGGWLGIALTPGNASSPLAVIVIVAATCMHLVLHWRNSMGKGMTRREAVEHSVQENLAPITVTNLTTAFGFLCLNFSDAPPLQDLGNMVAIGTVCGWLLAILVIPTTLLVLPELRRRREGLLPRILPRVGDFTLTYPKPILIVFAILTGIAVFGITRIHFNDDFIGYFDDSYQLRRDSDVIEDRLTSLKVVNFVLDSPYEGGVFAPEFLEQVEAFSDWMRDRDDVSHINSIVQPLKRLNMNLNGDDPAFYRTADSSEANAQLLMLYELNLPVGQDLNTQLSIDRKQTLMTVSLDVDTSAELRWFAEDAQAWMEENTPEIATIGTGVGITFARVSQRNGTAMFTGAVVVLVVISATMIIALRSLRYGFLSLVPNLVPAVMAFGLWGVLFGQVNLGSTVVTVMTFGIVVDDTVHMMMTYIRQRRLGFDPREAVQRMLATVGTAITLTSITLVTGFTIVAMSSFAINEHLGGLTALVVAMAFLADLLLLPVLLVLAEGKRT</sequence>
<keyword evidence="4 6" id="KW-1133">Transmembrane helix</keyword>
<feature type="transmembrane region" description="Helical" evidence="6">
    <location>
        <begin position="709"/>
        <end position="737"/>
    </location>
</feature>
<feature type="transmembrane region" description="Helical" evidence="6">
    <location>
        <begin position="641"/>
        <end position="661"/>
    </location>
</feature>
<feature type="transmembrane region" description="Helical" evidence="6">
    <location>
        <begin position="290"/>
        <end position="309"/>
    </location>
</feature>
<dbReference type="RefSeq" id="WP_088651932.1">
    <property type="nucleotide sequence ID" value="NZ_AQQR01000013.1"/>
</dbReference>
<dbReference type="EMBL" id="AQQR01000013">
    <property type="protein sequence ID" value="OWU70006.1"/>
    <property type="molecule type" value="Genomic_DNA"/>
</dbReference>
<evidence type="ECO:0000256" key="4">
    <source>
        <dbReference type="ARBA" id="ARBA00022989"/>
    </source>
</evidence>
<dbReference type="PANTHER" id="PTHR33406:SF12">
    <property type="entry name" value="BLR2997 PROTEIN"/>
    <property type="match status" value="1"/>
</dbReference>
<dbReference type="PANTHER" id="PTHR33406">
    <property type="entry name" value="MEMBRANE PROTEIN MJ1562-RELATED"/>
    <property type="match status" value="1"/>
</dbReference>
<feature type="transmembrane region" description="Helical" evidence="6">
    <location>
        <begin position="614"/>
        <end position="634"/>
    </location>
</feature>
<dbReference type="InterPro" id="IPR000731">
    <property type="entry name" value="SSD"/>
</dbReference>
<comment type="subcellular location">
    <subcellularLocation>
        <location evidence="1">Cell membrane</location>
        <topology evidence="1">Multi-pass membrane protein</topology>
    </subcellularLocation>
</comment>
<dbReference type="InterPro" id="IPR004869">
    <property type="entry name" value="MMPL_dom"/>
</dbReference>
<dbReference type="Proteomes" id="UP000215377">
    <property type="component" value="Unassembled WGS sequence"/>
</dbReference>
<feature type="domain" description="SSD" evidence="7">
    <location>
        <begin position="259"/>
        <end position="384"/>
    </location>
</feature>
<evidence type="ECO:0000256" key="3">
    <source>
        <dbReference type="ARBA" id="ARBA00022692"/>
    </source>
</evidence>
<keyword evidence="9" id="KW-1185">Reference proteome</keyword>
<feature type="transmembrane region" description="Helical" evidence="6">
    <location>
        <begin position="330"/>
        <end position="351"/>
    </location>
</feature>
<gene>
    <name evidence="8" type="ORF">ATO3_21270</name>
</gene>
<dbReference type="OrthoDB" id="9794724at2"/>
<keyword evidence="5 6" id="KW-0472">Membrane</keyword>
<dbReference type="InterPro" id="IPR050545">
    <property type="entry name" value="Mycobact_MmpL"/>
</dbReference>